<accession>A0A395XMS3</accession>
<dbReference type="InterPro" id="IPR003593">
    <property type="entry name" value="AAA+_ATPase"/>
</dbReference>
<keyword evidence="5" id="KW-0547">Nucleotide-binding</keyword>
<dbReference type="SMART" id="SM00382">
    <property type="entry name" value="AAA"/>
    <property type="match status" value="1"/>
</dbReference>
<dbReference type="Gene3D" id="3.40.50.300">
    <property type="entry name" value="P-loop containing nucleotide triphosphate hydrolases"/>
    <property type="match status" value="1"/>
</dbReference>
<proteinExistence type="inferred from homology"/>
<dbReference type="AlphaFoldDB" id="A0A395XMS3"/>
<evidence type="ECO:0000256" key="3">
    <source>
        <dbReference type="ARBA" id="ARBA00022448"/>
    </source>
</evidence>
<dbReference type="PROSITE" id="PS00211">
    <property type="entry name" value="ABC_TRANSPORTER_1"/>
    <property type="match status" value="1"/>
</dbReference>
<dbReference type="CDD" id="cd03225">
    <property type="entry name" value="ABC_cobalt_CbiO_domain1"/>
    <property type="match status" value="1"/>
</dbReference>
<reference evidence="10 11" key="1">
    <citation type="submission" date="2018-08" db="EMBL/GenBank/DDBJ databases">
        <title>A genome reference for cultivated species of the human gut microbiota.</title>
        <authorList>
            <person name="Zou Y."/>
            <person name="Xue W."/>
            <person name="Luo G."/>
        </authorList>
    </citation>
    <scope>NUCLEOTIDE SEQUENCE [LARGE SCALE GENOMIC DNA]</scope>
    <source>
        <strain evidence="10 11">AF12-11</strain>
    </source>
</reference>
<evidence type="ECO:0000256" key="5">
    <source>
        <dbReference type="ARBA" id="ARBA00022741"/>
    </source>
</evidence>
<comment type="similarity">
    <text evidence="2">Belongs to the ABC transporter superfamily.</text>
</comment>
<evidence type="ECO:0000256" key="4">
    <source>
        <dbReference type="ARBA" id="ARBA00022475"/>
    </source>
</evidence>
<evidence type="ECO:0000313" key="10">
    <source>
        <dbReference type="EMBL" id="RGW53054.1"/>
    </source>
</evidence>
<keyword evidence="3" id="KW-0813">Transport</keyword>
<comment type="caution">
    <text evidence="10">The sequence shown here is derived from an EMBL/GenBank/DDBJ whole genome shotgun (WGS) entry which is preliminary data.</text>
</comment>
<evidence type="ECO:0000256" key="2">
    <source>
        <dbReference type="ARBA" id="ARBA00005417"/>
    </source>
</evidence>
<dbReference type="GO" id="GO:0005524">
    <property type="term" value="F:ATP binding"/>
    <property type="evidence" value="ECO:0007669"/>
    <property type="project" value="UniProtKB-KW"/>
</dbReference>
<evidence type="ECO:0000256" key="1">
    <source>
        <dbReference type="ARBA" id="ARBA00004202"/>
    </source>
</evidence>
<dbReference type="InterPro" id="IPR027417">
    <property type="entry name" value="P-loop_NTPase"/>
</dbReference>
<dbReference type="PANTHER" id="PTHR43553">
    <property type="entry name" value="HEAVY METAL TRANSPORTER"/>
    <property type="match status" value="1"/>
</dbReference>
<feature type="domain" description="ABC transporter" evidence="9">
    <location>
        <begin position="6"/>
        <end position="247"/>
    </location>
</feature>
<dbReference type="GO" id="GO:0043190">
    <property type="term" value="C:ATP-binding cassette (ABC) transporter complex"/>
    <property type="evidence" value="ECO:0007669"/>
    <property type="project" value="TreeGrafter"/>
</dbReference>
<keyword evidence="8" id="KW-0472">Membrane</keyword>
<dbReference type="InterPro" id="IPR003439">
    <property type="entry name" value="ABC_transporter-like_ATP-bd"/>
</dbReference>
<dbReference type="GO" id="GO:0042626">
    <property type="term" value="F:ATPase-coupled transmembrane transporter activity"/>
    <property type="evidence" value="ECO:0007669"/>
    <property type="project" value="TreeGrafter"/>
</dbReference>
<sequence>MADKIIELKNVTYTYPLVKKHSLENVSFSIEKGKLYGISGHNGSGKTTLCINICGFGTKFEKGTLEGEILIKGKHVDEYADGELSGMIGYVLQNPFSQISGVRTTVFEEIGYGLENLGVDPDTMEERIVAIAEETDIVGLLLKNPYELSGGQQQRVALASVLVLNPEILVIDEPTSQLDPEGTESIFKIIRKLKDAGKTILLVEHKMDLLAEYADEMIIMEEGKCIAFGPTKEILTDMSLIEHNVQLPQLSLVFNELRNRGKDYGEIPLLYEDAIRVLKEER</sequence>
<dbReference type="Pfam" id="PF00005">
    <property type="entry name" value="ABC_tran"/>
    <property type="match status" value="1"/>
</dbReference>
<comment type="subcellular location">
    <subcellularLocation>
        <location evidence="1">Cell membrane</location>
        <topology evidence="1">Peripheral membrane protein</topology>
    </subcellularLocation>
</comment>
<dbReference type="InterPro" id="IPR015856">
    <property type="entry name" value="ABC_transpr_CbiO/EcfA_su"/>
</dbReference>
<dbReference type="GO" id="GO:0016887">
    <property type="term" value="F:ATP hydrolysis activity"/>
    <property type="evidence" value="ECO:0007669"/>
    <property type="project" value="InterPro"/>
</dbReference>
<gene>
    <name evidence="10" type="ORF">DWV67_08440</name>
</gene>
<dbReference type="FunFam" id="3.40.50.300:FF:000224">
    <property type="entry name" value="Energy-coupling factor transporter ATP-binding protein EcfA"/>
    <property type="match status" value="1"/>
</dbReference>
<evidence type="ECO:0000256" key="7">
    <source>
        <dbReference type="ARBA" id="ARBA00022967"/>
    </source>
</evidence>
<keyword evidence="6 10" id="KW-0067">ATP-binding</keyword>
<evidence type="ECO:0000256" key="8">
    <source>
        <dbReference type="ARBA" id="ARBA00023136"/>
    </source>
</evidence>
<evidence type="ECO:0000313" key="11">
    <source>
        <dbReference type="Proteomes" id="UP000266376"/>
    </source>
</evidence>
<name>A0A395XMS3_9FIRM</name>
<keyword evidence="4" id="KW-1003">Cell membrane</keyword>
<dbReference type="SUPFAM" id="SSF52540">
    <property type="entry name" value="P-loop containing nucleoside triphosphate hydrolases"/>
    <property type="match status" value="1"/>
</dbReference>
<evidence type="ECO:0000259" key="9">
    <source>
        <dbReference type="PROSITE" id="PS50893"/>
    </source>
</evidence>
<dbReference type="Proteomes" id="UP000266376">
    <property type="component" value="Unassembled WGS sequence"/>
</dbReference>
<protein>
    <submittedName>
        <fullName evidence="10">ABC transporter ATP-binding protein</fullName>
    </submittedName>
</protein>
<dbReference type="InterPro" id="IPR017871">
    <property type="entry name" value="ABC_transporter-like_CS"/>
</dbReference>
<organism evidence="10 11">
    <name type="scientific">Dorea formicigenerans</name>
    <dbReference type="NCBI Taxonomy" id="39486"/>
    <lineage>
        <taxon>Bacteria</taxon>
        <taxon>Bacillati</taxon>
        <taxon>Bacillota</taxon>
        <taxon>Clostridia</taxon>
        <taxon>Lachnospirales</taxon>
        <taxon>Lachnospiraceae</taxon>
        <taxon>Dorea</taxon>
    </lineage>
</organism>
<evidence type="ECO:0000256" key="6">
    <source>
        <dbReference type="ARBA" id="ARBA00022840"/>
    </source>
</evidence>
<dbReference type="EMBL" id="QSAJ01000018">
    <property type="protein sequence ID" value="RGW53054.1"/>
    <property type="molecule type" value="Genomic_DNA"/>
</dbReference>
<dbReference type="PROSITE" id="PS50893">
    <property type="entry name" value="ABC_TRANSPORTER_2"/>
    <property type="match status" value="1"/>
</dbReference>
<dbReference type="InterPro" id="IPR050095">
    <property type="entry name" value="ECF_ABC_transporter_ATP-bd"/>
</dbReference>
<keyword evidence="7" id="KW-1278">Translocase</keyword>